<organism evidence="3 4">
    <name type="scientific">Oryza sativa subsp. japonica</name>
    <name type="common">Rice</name>
    <dbReference type="NCBI Taxonomy" id="39947"/>
    <lineage>
        <taxon>Eukaryota</taxon>
        <taxon>Viridiplantae</taxon>
        <taxon>Streptophyta</taxon>
        <taxon>Embryophyta</taxon>
        <taxon>Tracheophyta</taxon>
        <taxon>Spermatophyta</taxon>
        <taxon>Magnoliopsida</taxon>
        <taxon>Liliopsida</taxon>
        <taxon>Poales</taxon>
        <taxon>Poaceae</taxon>
        <taxon>BOP clade</taxon>
        <taxon>Oryzoideae</taxon>
        <taxon>Oryzeae</taxon>
        <taxon>Oryzinae</taxon>
        <taxon>Oryza</taxon>
        <taxon>Oryza sativa</taxon>
    </lineage>
</organism>
<feature type="compositionally biased region" description="Polar residues" evidence="1">
    <location>
        <begin position="225"/>
        <end position="235"/>
    </location>
</feature>
<feature type="compositionally biased region" description="Basic and acidic residues" evidence="1">
    <location>
        <begin position="241"/>
        <end position="252"/>
    </location>
</feature>
<feature type="region of interest" description="Disordered" evidence="1">
    <location>
        <begin position="21"/>
        <end position="43"/>
    </location>
</feature>
<dbReference type="PANTHER" id="PTHR33144">
    <property type="entry name" value="OS10G0409366 PROTEIN-RELATED"/>
    <property type="match status" value="1"/>
</dbReference>
<dbReference type="Proteomes" id="UP000000763">
    <property type="component" value="Chromosome 1"/>
</dbReference>
<dbReference type="KEGG" id="dosa:Os01g0768400"/>
<dbReference type="PANTHER" id="PTHR33144:SF53">
    <property type="entry name" value="TRANSPOSASE TNP1_EN_SPM-LIKE DOMAIN-CONTAINING PROTEIN"/>
    <property type="match status" value="1"/>
</dbReference>
<gene>
    <name evidence="3" type="ordered locus">Os01g0768400</name>
</gene>
<evidence type="ECO:0000313" key="3">
    <source>
        <dbReference type="EMBL" id="BAF06280.2"/>
    </source>
</evidence>
<accession>Q0JIZ8</accession>
<name>Q0JIZ8_ORYSJ</name>
<dbReference type="Pfam" id="PF03017">
    <property type="entry name" value="Transposase_23"/>
    <property type="match status" value="1"/>
</dbReference>
<reference evidence="4" key="2">
    <citation type="journal article" date="2008" name="Nucleic Acids Res.">
        <title>The rice annotation project database (RAP-DB): 2008 update.</title>
        <authorList>
            <consortium name="The rice annotation project (RAP)"/>
        </authorList>
    </citation>
    <scope>GENOME REANNOTATION</scope>
    <source>
        <strain evidence="4">cv. Nipponbare</strain>
    </source>
</reference>
<sequence length="639" mass="72382">MCSMKSTGKMARKKRLNIVHSSCHHGNGEGSSSGQSLPQVEPPLPYEDEVIHVEQQDDEPLNMPVQDEEVKKRKGTTLRYVWDLPPGKRIVVKCNRLGQPIGDEGGLLGQFLGTLARNGAYCPLDKMTWRKIKADEGDLTILQFVQTKFLYPPSCVQWILKSIGRDWRRYKAALKDKYFNPKKKRSALYKLCPDDVEKDQWIPLIKYWKSKKGKALSAKNKRSRSMLQNPHSAGTKSYARWSEDLRQDDPNKKQPHRAMVTLENLIDEQPELAQNDQGRVAWEGDALNKVLGKEKPGQVHGMGLLPVPKQVYGRTSHHLKNINITTVNDSSSDEETHVRGEVGELKKLVKTLGQRIEELENKGTSNGNSEPTMATSQRTFDDGIEEGVVRTNRKNKRRCEEQQNMHHDNILDLCGKKHQEADNNIGSPCQDDSSSQPHLAHDLRWEMNKKKHRNLEKFAKTTEKQDTQKKTAHHMAQNRVHSSSVKVGTTIILVTAKYPNKETVAYATYLSSNPRDKVDGVEIGNEFTKVVVNHPLKEDEELVRPLKHCKTIVTMLVRVPTFIAFAATLHPASLRLVHIVADATSLPPSSLTSELRWVRNIEYFIYCDTYTASGMPHSVAAAMTWVHGLWSSFGFAQEQ</sequence>
<dbReference type="InterPro" id="IPR004264">
    <property type="entry name" value="Transposase_23"/>
</dbReference>
<dbReference type="Pfam" id="PF03004">
    <property type="entry name" value="Transposase_24"/>
    <property type="match status" value="1"/>
</dbReference>
<reference evidence="3 4" key="1">
    <citation type="journal article" date="2005" name="Nature">
        <title>The map-based sequence of the rice genome.</title>
        <authorList>
            <consortium name="International rice genome sequencing project (IRGSP)"/>
            <person name="Matsumoto T."/>
            <person name="Wu J."/>
            <person name="Kanamori H."/>
            <person name="Katayose Y."/>
            <person name="Fujisawa M."/>
            <person name="Namiki N."/>
            <person name="Mizuno H."/>
            <person name="Yamamoto K."/>
            <person name="Antonio B.A."/>
            <person name="Baba T."/>
            <person name="Sakata K."/>
            <person name="Nagamura Y."/>
            <person name="Aoki H."/>
            <person name="Arikawa K."/>
            <person name="Arita K."/>
            <person name="Bito T."/>
            <person name="Chiden Y."/>
            <person name="Fujitsuka N."/>
            <person name="Fukunaka R."/>
            <person name="Hamada M."/>
            <person name="Harada C."/>
            <person name="Hayashi A."/>
            <person name="Hijishita S."/>
            <person name="Honda M."/>
            <person name="Hosokawa S."/>
            <person name="Ichikawa Y."/>
            <person name="Idonuma A."/>
            <person name="Iijima M."/>
            <person name="Ikeda M."/>
            <person name="Ikeno M."/>
            <person name="Ito K."/>
            <person name="Ito S."/>
            <person name="Ito T."/>
            <person name="Ito Y."/>
            <person name="Ito Y."/>
            <person name="Iwabuchi A."/>
            <person name="Kamiya K."/>
            <person name="Karasawa W."/>
            <person name="Kurita K."/>
            <person name="Katagiri S."/>
            <person name="Kikuta A."/>
            <person name="Kobayashi H."/>
            <person name="Kobayashi N."/>
            <person name="Machita K."/>
            <person name="Maehara T."/>
            <person name="Masukawa M."/>
            <person name="Mizubayashi T."/>
            <person name="Mukai Y."/>
            <person name="Nagasaki H."/>
            <person name="Nagata Y."/>
            <person name="Naito S."/>
            <person name="Nakashima M."/>
            <person name="Nakama Y."/>
            <person name="Nakamichi Y."/>
            <person name="Nakamura M."/>
            <person name="Meguro A."/>
            <person name="Negishi M."/>
            <person name="Ohta I."/>
            <person name="Ohta T."/>
            <person name="Okamoto M."/>
            <person name="Ono N."/>
            <person name="Saji S."/>
            <person name="Sakaguchi M."/>
            <person name="Sakai K."/>
            <person name="Shibata M."/>
            <person name="Shimokawa T."/>
            <person name="Song J."/>
            <person name="Takazaki Y."/>
            <person name="Terasawa K."/>
            <person name="Tsugane M."/>
            <person name="Tsuji K."/>
            <person name="Ueda S."/>
            <person name="Waki K."/>
            <person name="Yamagata H."/>
            <person name="Yamamoto M."/>
            <person name="Yamamoto S."/>
            <person name="Yamane H."/>
            <person name="Yoshiki S."/>
            <person name="Yoshihara R."/>
            <person name="Yukawa K."/>
            <person name="Zhong H."/>
            <person name="Yano M."/>
            <person name="Yuan Q."/>
            <person name="Ouyang S."/>
            <person name="Liu J."/>
            <person name="Jones K.M."/>
            <person name="Gansberger K."/>
            <person name="Moffat K."/>
            <person name="Hill J."/>
            <person name="Bera J."/>
            <person name="Fadrosh D."/>
            <person name="Jin S."/>
            <person name="Johri S."/>
            <person name="Kim M."/>
            <person name="Overton L."/>
            <person name="Reardon M."/>
            <person name="Tsitrin T."/>
            <person name="Vuong H."/>
            <person name="Weaver B."/>
            <person name="Ciecko A."/>
            <person name="Tallon L."/>
            <person name="Jackson J."/>
            <person name="Pai G."/>
            <person name="Aken S.V."/>
            <person name="Utterback T."/>
            <person name="Reidmuller S."/>
            <person name="Feldblyum T."/>
            <person name="Hsiao J."/>
            <person name="Zismann V."/>
            <person name="Iobst S."/>
            <person name="de Vazeille A.R."/>
            <person name="Buell C.R."/>
            <person name="Ying K."/>
            <person name="Li Y."/>
            <person name="Lu T."/>
            <person name="Huang Y."/>
            <person name="Zhao Q."/>
            <person name="Feng Q."/>
            <person name="Zhang L."/>
            <person name="Zhu J."/>
            <person name="Weng Q."/>
            <person name="Mu J."/>
            <person name="Lu Y."/>
            <person name="Fan D."/>
            <person name="Liu Y."/>
            <person name="Guan J."/>
            <person name="Zhang Y."/>
            <person name="Yu S."/>
            <person name="Liu X."/>
            <person name="Zhang Y."/>
            <person name="Hong G."/>
            <person name="Han B."/>
            <person name="Choisne N."/>
            <person name="Demange N."/>
            <person name="Orjeda G."/>
            <person name="Samain S."/>
            <person name="Cattolico L."/>
            <person name="Pelletier E."/>
            <person name="Couloux A."/>
            <person name="Segurens B."/>
            <person name="Wincker P."/>
            <person name="D'Hont A."/>
            <person name="Scarpelli C."/>
            <person name="Weissenbach J."/>
            <person name="Salanoubat M."/>
            <person name="Quetier F."/>
            <person name="Yu Y."/>
            <person name="Kim H.R."/>
            <person name="Rambo T."/>
            <person name="Currie J."/>
            <person name="Collura K."/>
            <person name="Luo M."/>
            <person name="Yang T."/>
            <person name="Ammiraju J.S.S."/>
            <person name="Engler F."/>
            <person name="Soderlund C."/>
            <person name="Wing R.A."/>
            <person name="Palmer L.E."/>
            <person name="de la Bastide M."/>
            <person name="Spiegel L."/>
            <person name="Nascimento L."/>
            <person name="Zutavern T."/>
            <person name="O'Shaughnessy A."/>
            <person name="Dike S."/>
            <person name="Dedhia N."/>
            <person name="Preston R."/>
            <person name="Balija V."/>
            <person name="McCombie W.R."/>
            <person name="Chow T."/>
            <person name="Chen H."/>
            <person name="Chung M."/>
            <person name="Chen C."/>
            <person name="Shaw J."/>
            <person name="Wu H."/>
            <person name="Hsiao K."/>
            <person name="Chao Y."/>
            <person name="Chu M."/>
            <person name="Cheng C."/>
            <person name="Hour A."/>
            <person name="Lee P."/>
            <person name="Lin S."/>
            <person name="Lin Y."/>
            <person name="Liou J."/>
            <person name="Liu S."/>
            <person name="Hsing Y."/>
            <person name="Raghuvanshi S."/>
            <person name="Mohanty A."/>
            <person name="Bharti A.K."/>
            <person name="Gaur A."/>
            <person name="Gupta V."/>
            <person name="Kumar D."/>
            <person name="Ravi V."/>
            <person name="Vij S."/>
            <person name="Kapur A."/>
            <person name="Khurana P."/>
            <person name="Khurana P."/>
            <person name="Khurana J.P."/>
            <person name="Tyagi A.K."/>
            <person name="Gaikwad K."/>
            <person name="Singh A."/>
            <person name="Dalal V."/>
            <person name="Srivastava S."/>
            <person name="Dixit A."/>
            <person name="Pal A.K."/>
            <person name="Ghazi I.A."/>
            <person name="Yadav M."/>
            <person name="Pandit A."/>
            <person name="Bhargava A."/>
            <person name="Sureshbabu K."/>
            <person name="Batra K."/>
            <person name="Sharma T.R."/>
            <person name="Mohapatra T."/>
            <person name="Singh N.K."/>
            <person name="Messing J."/>
            <person name="Nelson A.B."/>
            <person name="Fuks G."/>
            <person name="Kavchok S."/>
            <person name="Keizer G."/>
            <person name="Linton E."/>
            <person name="Llaca V."/>
            <person name="Song R."/>
            <person name="Tanyolac B."/>
            <person name="Young S."/>
            <person name="Ho-Il K."/>
            <person name="Hahn J.H."/>
            <person name="Sangsakoo G."/>
            <person name="Vanavichit A."/>
            <person name="de Mattos Luiz.A.T."/>
            <person name="Zimmer P.D."/>
            <person name="Malone G."/>
            <person name="Dellagostin O."/>
            <person name="de Oliveira A.C."/>
            <person name="Bevan M."/>
            <person name="Bancroft I."/>
            <person name="Minx P."/>
            <person name="Cordum H."/>
            <person name="Wilson R."/>
            <person name="Cheng Z."/>
            <person name="Jin W."/>
            <person name="Jiang J."/>
            <person name="Leong S.A."/>
            <person name="Iwama H."/>
            <person name="Gojobori T."/>
            <person name="Itoh T."/>
            <person name="Niimura Y."/>
            <person name="Fujii Y."/>
            <person name="Habara T."/>
            <person name="Sakai H."/>
            <person name="Sato Y."/>
            <person name="Wilson G."/>
            <person name="Kumar K."/>
            <person name="McCouch S."/>
            <person name="Juretic N."/>
            <person name="Hoen D."/>
            <person name="Wright S."/>
            <person name="Bruskiewich R."/>
            <person name="Bureau T."/>
            <person name="Miyao A."/>
            <person name="Hirochika H."/>
            <person name="Nishikawa T."/>
            <person name="Kadowaki K."/>
            <person name="Sugiura M."/>
            <person name="Burr B."/>
            <person name="Sasaki T."/>
        </authorList>
    </citation>
    <scope>NUCLEOTIDE SEQUENCE [LARGE SCALE GENOMIC DNA]</scope>
    <source>
        <strain evidence="4">cv. Nipponbare</strain>
    </source>
</reference>
<dbReference type="AlphaFoldDB" id="Q0JIZ8"/>
<feature type="region of interest" description="Disordered" evidence="1">
    <location>
        <begin position="461"/>
        <end position="481"/>
    </location>
</feature>
<evidence type="ECO:0000256" key="1">
    <source>
        <dbReference type="SAM" id="MobiDB-lite"/>
    </source>
</evidence>
<evidence type="ECO:0000259" key="2">
    <source>
        <dbReference type="Pfam" id="PF03017"/>
    </source>
</evidence>
<dbReference type="EMBL" id="AP008207">
    <property type="protein sequence ID" value="BAF06280.2"/>
    <property type="molecule type" value="Genomic_DNA"/>
</dbReference>
<protein>
    <submittedName>
        <fullName evidence="3">Os01g0768400 protein</fullName>
    </submittedName>
</protein>
<dbReference type="InterPro" id="IPR004252">
    <property type="entry name" value="Probable_transposase_24"/>
</dbReference>
<feature type="domain" description="Transposase Tnp1/En/Spm-like" evidence="2">
    <location>
        <begin position="492"/>
        <end position="553"/>
    </location>
</feature>
<proteinExistence type="predicted"/>
<feature type="region of interest" description="Disordered" evidence="1">
    <location>
        <begin position="218"/>
        <end position="254"/>
    </location>
</feature>
<evidence type="ECO:0000313" key="4">
    <source>
        <dbReference type="Proteomes" id="UP000000763"/>
    </source>
</evidence>